<gene>
    <name evidence="1" type="ORF">LEP1GSC194_2100</name>
</gene>
<protein>
    <submittedName>
        <fullName evidence="1">Uncharacterized protein</fullName>
    </submittedName>
</protein>
<evidence type="ECO:0000313" key="1">
    <source>
        <dbReference type="EMBL" id="EMJ96523.1"/>
    </source>
</evidence>
<accession>M6D5M1</accession>
<comment type="caution">
    <text evidence="1">The sequence shown here is derived from an EMBL/GenBank/DDBJ whole genome shotgun (WGS) entry which is preliminary data.</text>
</comment>
<reference evidence="1 2" key="1">
    <citation type="submission" date="2013-01" db="EMBL/GenBank/DDBJ databases">
        <authorList>
            <person name="Harkins D.M."/>
            <person name="Durkin A.S."/>
            <person name="Brinkac L.M."/>
            <person name="Haft D.H."/>
            <person name="Selengut J.D."/>
            <person name="Sanka R."/>
            <person name="DePew J."/>
            <person name="Purushe J."/>
            <person name="Galloway R.L."/>
            <person name="Vinetz J.M."/>
            <person name="Sutton G.G."/>
            <person name="Nierman W.C."/>
            <person name="Fouts D.E."/>
        </authorList>
    </citation>
    <scope>NUCLEOTIDE SEQUENCE [LARGE SCALE GENOMIC DNA]</scope>
    <source>
        <strain evidence="1 2">79601</strain>
    </source>
</reference>
<dbReference type="AlphaFoldDB" id="M6D5M1"/>
<dbReference type="PATRIC" id="fig|1218565.3.peg.1144"/>
<proteinExistence type="predicted"/>
<evidence type="ECO:0000313" key="2">
    <source>
        <dbReference type="Proteomes" id="UP000011988"/>
    </source>
</evidence>
<dbReference type="Proteomes" id="UP000011988">
    <property type="component" value="Unassembled WGS sequence"/>
</dbReference>
<dbReference type="EMBL" id="ANIK01000021">
    <property type="protein sequence ID" value="EMJ96523.1"/>
    <property type="molecule type" value="Genomic_DNA"/>
</dbReference>
<sequence length="63" mass="7466">MLPINKLIDRSKREIFSSFQFADSTSIAFAFLQRTHVKIKCLLRFKIQIQRKDITVRISYSNC</sequence>
<name>M6D5M1_9LEPT</name>
<organism evidence="1 2">
    <name type="scientific">Leptospira alstonii serovar Sichuan str. 79601</name>
    <dbReference type="NCBI Taxonomy" id="1218565"/>
    <lineage>
        <taxon>Bacteria</taxon>
        <taxon>Pseudomonadati</taxon>
        <taxon>Spirochaetota</taxon>
        <taxon>Spirochaetia</taxon>
        <taxon>Leptospirales</taxon>
        <taxon>Leptospiraceae</taxon>
        <taxon>Leptospira</taxon>
    </lineage>
</organism>